<feature type="region of interest" description="Disordered" evidence="1">
    <location>
        <begin position="80"/>
        <end position="101"/>
    </location>
</feature>
<dbReference type="AlphaFoldDB" id="A0A0C3KEF5"/>
<evidence type="ECO:0000313" key="3">
    <source>
        <dbReference type="Proteomes" id="UP000054217"/>
    </source>
</evidence>
<accession>A0A0C3KEF5</accession>
<organism evidence="2 3">
    <name type="scientific">Pisolithus tinctorius Marx 270</name>
    <dbReference type="NCBI Taxonomy" id="870435"/>
    <lineage>
        <taxon>Eukaryota</taxon>
        <taxon>Fungi</taxon>
        <taxon>Dikarya</taxon>
        <taxon>Basidiomycota</taxon>
        <taxon>Agaricomycotina</taxon>
        <taxon>Agaricomycetes</taxon>
        <taxon>Agaricomycetidae</taxon>
        <taxon>Boletales</taxon>
        <taxon>Sclerodermatineae</taxon>
        <taxon>Pisolithaceae</taxon>
        <taxon>Pisolithus</taxon>
    </lineage>
</organism>
<dbReference type="EMBL" id="KN831958">
    <property type="protein sequence ID" value="KIO07992.1"/>
    <property type="molecule type" value="Genomic_DNA"/>
</dbReference>
<dbReference type="InParanoid" id="A0A0C3KEF5"/>
<proteinExistence type="predicted"/>
<reference evidence="2 3" key="1">
    <citation type="submission" date="2014-04" db="EMBL/GenBank/DDBJ databases">
        <authorList>
            <consortium name="DOE Joint Genome Institute"/>
            <person name="Kuo A."/>
            <person name="Kohler A."/>
            <person name="Costa M.D."/>
            <person name="Nagy L.G."/>
            <person name="Floudas D."/>
            <person name="Copeland A."/>
            <person name="Barry K.W."/>
            <person name="Cichocki N."/>
            <person name="Veneault-Fourrey C."/>
            <person name="LaButti K."/>
            <person name="Lindquist E.A."/>
            <person name="Lipzen A."/>
            <person name="Lundell T."/>
            <person name="Morin E."/>
            <person name="Murat C."/>
            <person name="Sun H."/>
            <person name="Tunlid A."/>
            <person name="Henrissat B."/>
            <person name="Grigoriev I.V."/>
            <person name="Hibbett D.S."/>
            <person name="Martin F."/>
            <person name="Nordberg H.P."/>
            <person name="Cantor M.N."/>
            <person name="Hua S.X."/>
        </authorList>
    </citation>
    <scope>NUCLEOTIDE SEQUENCE [LARGE SCALE GENOMIC DNA]</scope>
    <source>
        <strain evidence="2 3">Marx 270</strain>
    </source>
</reference>
<dbReference type="HOGENOM" id="CLU_2292822_0_0_1"/>
<evidence type="ECO:0000313" key="2">
    <source>
        <dbReference type="EMBL" id="KIO07992.1"/>
    </source>
</evidence>
<protein>
    <submittedName>
        <fullName evidence="2">Uncharacterized protein</fullName>
    </submittedName>
</protein>
<gene>
    <name evidence="2" type="ORF">M404DRAFT_378368</name>
</gene>
<name>A0A0C3KEF5_PISTI</name>
<keyword evidence="3" id="KW-1185">Reference proteome</keyword>
<evidence type="ECO:0000256" key="1">
    <source>
        <dbReference type="SAM" id="MobiDB-lite"/>
    </source>
</evidence>
<sequence>MSQDLTTSRSIISFREGMCPCCSSRSKRIVLSSTHPPELEPTSSVKSHLVPFLCQSLLASAPSESNTAFTLSPLRLEPSSHTSFRRIPASSTTSRRRQTGF</sequence>
<dbReference type="Proteomes" id="UP000054217">
    <property type="component" value="Unassembled WGS sequence"/>
</dbReference>
<reference evidence="3" key="2">
    <citation type="submission" date="2015-01" db="EMBL/GenBank/DDBJ databases">
        <title>Evolutionary Origins and Diversification of the Mycorrhizal Mutualists.</title>
        <authorList>
            <consortium name="DOE Joint Genome Institute"/>
            <consortium name="Mycorrhizal Genomics Consortium"/>
            <person name="Kohler A."/>
            <person name="Kuo A."/>
            <person name="Nagy L.G."/>
            <person name="Floudas D."/>
            <person name="Copeland A."/>
            <person name="Barry K.W."/>
            <person name="Cichocki N."/>
            <person name="Veneault-Fourrey C."/>
            <person name="LaButti K."/>
            <person name="Lindquist E.A."/>
            <person name="Lipzen A."/>
            <person name="Lundell T."/>
            <person name="Morin E."/>
            <person name="Murat C."/>
            <person name="Riley R."/>
            <person name="Ohm R."/>
            <person name="Sun H."/>
            <person name="Tunlid A."/>
            <person name="Henrissat B."/>
            <person name="Grigoriev I.V."/>
            <person name="Hibbett D.S."/>
            <person name="Martin F."/>
        </authorList>
    </citation>
    <scope>NUCLEOTIDE SEQUENCE [LARGE SCALE GENOMIC DNA]</scope>
    <source>
        <strain evidence="3">Marx 270</strain>
    </source>
</reference>